<feature type="non-terminal residue" evidence="1">
    <location>
        <position position="76"/>
    </location>
</feature>
<protein>
    <submittedName>
        <fullName evidence="1">Pre-rRNA-processing TSR1 homolog</fullName>
    </submittedName>
</protein>
<comment type="caution">
    <text evidence="1">The sequence shown here is derived from an EMBL/GenBank/DDBJ whole genome shotgun (WGS) entry which is preliminary data.</text>
</comment>
<keyword evidence="2" id="KW-1185">Reference proteome</keyword>
<proteinExistence type="predicted"/>
<evidence type="ECO:0000313" key="2">
    <source>
        <dbReference type="Proteomes" id="UP001152795"/>
    </source>
</evidence>
<dbReference type="AlphaFoldDB" id="A0A6S7LUD2"/>
<organism evidence="1 2">
    <name type="scientific">Paramuricea clavata</name>
    <name type="common">Red gorgonian</name>
    <name type="synonym">Violescent sea-whip</name>
    <dbReference type="NCBI Taxonomy" id="317549"/>
    <lineage>
        <taxon>Eukaryota</taxon>
        <taxon>Metazoa</taxon>
        <taxon>Cnidaria</taxon>
        <taxon>Anthozoa</taxon>
        <taxon>Octocorallia</taxon>
        <taxon>Malacalcyonacea</taxon>
        <taxon>Plexauridae</taxon>
        <taxon>Paramuricea</taxon>
    </lineage>
</organism>
<dbReference type="EMBL" id="CACRXK020033711">
    <property type="protein sequence ID" value="CAB4043989.1"/>
    <property type="molecule type" value="Genomic_DNA"/>
</dbReference>
<reference evidence="1" key="1">
    <citation type="submission" date="2020-04" db="EMBL/GenBank/DDBJ databases">
        <authorList>
            <person name="Alioto T."/>
            <person name="Alioto T."/>
            <person name="Gomez Garrido J."/>
        </authorList>
    </citation>
    <scope>NUCLEOTIDE SEQUENCE</scope>
    <source>
        <strain evidence="1">A484AB</strain>
    </source>
</reference>
<sequence length="76" mass="8460">AADVIVFLMEANATPGPFGEKCLSCVVAQGIPSCFHVVQGIRDIPPKKQNNVKKNFNKLVEQRFPKEKIHTLDTPR</sequence>
<gene>
    <name evidence="1" type="ORF">PACLA_8A088572</name>
</gene>
<dbReference type="OrthoDB" id="119302at2759"/>
<dbReference type="Pfam" id="PF22298">
    <property type="entry name" value="Tsr1_G-like"/>
    <property type="match status" value="1"/>
</dbReference>
<evidence type="ECO:0000313" key="1">
    <source>
        <dbReference type="EMBL" id="CAB4043989.1"/>
    </source>
</evidence>
<accession>A0A6S7LUD2</accession>
<name>A0A6S7LUD2_PARCT</name>
<dbReference type="Proteomes" id="UP001152795">
    <property type="component" value="Unassembled WGS sequence"/>
</dbReference>
<feature type="non-terminal residue" evidence="1">
    <location>
        <position position="1"/>
    </location>
</feature>